<dbReference type="SUPFAM" id="SSF54637">
    <property type="entry name" value="Thioesterase/thiol ester dehydrase-isomerase"/>
    <property type="match status" value="1"/>
</dbReference>
<evidence type="ECO:0000313" key="4">
    <source>
        <dbReference type="Proteomes" id="UP000614424"/>
    </source>
</evidence>
<dbReference type="InterPro" id="IPR006684">
    <property type="entry name" value="YbgC/YbaW"/>
</dbReference>
<dbReference type="Proteomes" id="UP000614424">
    <property type="component" value="Unassembled WGS sequence"/>
</dbReference>
<dbReference type="Gene3D" id="3.10.129.10">
    <property type="entry name" value="Hotdog Thioesterase"/>
    <property type="match status" value="1"/>
</dbReference>
<proteinExistence type="inferred from homology"/>
<evidence type="ECO:0000256" key="1">
    <source>
        <dbReference type="ARBA" id="ARBA00005953"/>
    </source>
</evidence>
<accession>A0A8J6NH74</accession>
<comment type="caution">
    <text evidence="3">The sequence shown here is derived from an EMBL/GenBank/DDBJ whole genome shotgun (WGS) entry which is preliminary data.</text>
</comment>
<dbReference type="GO" id="GO:0047617">
    <property type="term" value="F:fatty acyl-CoA hydrolase activity"/>
    <property type="evidence" value="ECO:0007669"/>
    <property type="project" value="TreeGrafter"/>
</dbReference>
<evidence type="ECO:0000313" key="3">
    <source>
        <dbReference type="EMBL" id="MBC8318663.1"/>
    </source>
</evidence>
<dbReference type="NCBIfam" id="TIGR00051">
    <property type="entry name" value="YbgC/FadM family acyl-CoA thioesterase"/>
    <property type="match status" value="1"/>
</dbReference>
<dbReference type="EMBL" id="JACNJZ010000174">
    <property type="protein sequence ID" value="MBC8318663.1"/>
    <property type="molecule type" value="Genomic_DNA"/>
</dbReference>
<dbReference type="InterPro" id="IPR029069">
    <property type="entry name" value="HotDog_dom_sf"/>
</dbReference>
<keyword evidence="2" id="KW-0378">Hydrolase</keyword>
<gene>
    <name evidence="3" type="ORF">H8E41_12230</name>
</gene>
<protein>
    <submittedName>
        <fullName evidence="3">Acyl-CoA thioesterase</fullName>
    </submittedName>
</protein>
<comment type="similarity">
    <text evidence="1">Belongs to the 4-hydroxybenzoyl-CoA thioesterase family.</text>
</comment>
<dbReference type="PIRSF" id="PIRSF003230">
    <property type="entry name" value="YbgC"/>
    <property type="match status" value="1"/>
</dbReference>
<dbReference type="InterPro" id="IPR050563">
    <property type="entry name" value="4-hydroxybenzoyl-CoA_TE"/>
</dbReference>
<organism evidence="3 4">
    <name type="scientific">Candidatus Desulfobia pelagia</name>
    <dbReference type="NCBI Taxonomy" id="2841692"/>
    <lineage>
        <taxon>Bacteria</taxon>
        <taxon>Pseudomonadati</taxon>
        <taxon>Thermodesulfobacteriota</taxon>
        <taxon>Desulfobulbia</taxon>
        <taxon>Desulfobulbales</taxon>
        <taxon>Desulfobulbaceae</taxon>
        <taxon>Candidatus Desulfobia</taxon>
    </lineage>
</organism>
<evidence type="ECO:0000256" key="2">
    <source>
        <dbReference type="ARBA" id="ARBA00022801"/>
    </source>
</evidence>
<dbReference type="AlphaFoldDB" id="A0A8J6NH74"/>
<reference evidence="3 4" key="1">
    <citation type="submission" date="2020-08" db="EMBL/GenBank/DDBJ databases">
        <title>Bridging the membrane lipid divide: bacteria of the FCB group superphylum have the potential to synthesize archaeal ether lipids.</title>
        <authorList>
            <person name="Villanueva L."/>
            <person name="Von Meijenfeldt F.A.B."/>
            <person name="Westbye A.B."/>
            <person name="Yadav S."/>
            <person name="Hopmans E.C."/>
            <person name="Dutilh B.E."/>
            <person name="Sinninghe Damste J.S."/>
        </authorList>
    </citation>
    <scope>NUCLEOTIDE SEQUENCE [LARGE SCALE GENOMIC DNA]</scope>
    <source>
        <strain evidence="3">NIOZ-UU47</strain>
    </source>
</reference>
<name>A0A8J6NH74_9BACT</name>
<sequence length="150" mass="17158">MSHLKIEMTGPVHQCEQRVIYGDTDAGGVVYNANYLRYFEKGRSGFMRDYVMSYRDLEEMGFILPVVESYVRYKAPARYDDLLIINTSMQPVSAISWRFNHHVRMAANDKLLVKGFTVHASVNRQGKLTKMPAEIIQKMCAVLNSTSEAK</sequence>
<dbReference type="PANTHER" id="PTHR31793:SF27">
    <property type="entry name" value="NOVEL THIOESTERASE SUPERFAMILY DOMAIN AND SAPOSIN A-TYPE DOMAIN CONTAINING PROTEIN (0610012H03RIK)"/>
    <property type="match status" value="1"/>
</dbReference>
<dbReference type="Pfam" id="PF13279">
    <property type="entry name" value="4HBT_2"/>
    <property type="match status" value="1"/>
</dbReference>
<dbReference type="CDD" id="cd00586">
    <property type="entry name" value="4HBT"/>
    <property type="match status" value="1"/>
</dbReference>
<dbReference type="PANTHER" id="PTHR31793">
    <property type="entry name" value="4-HYDROXYBENZOYL-COA THIOESTERASE FAMILY MEMBER"/>
    <property type="match status" value="1"/>
</dbReference>